<dbReference type="EMBL" id="GGEC01075556">
    <property type="protein sequence ID" value="MBX56040.1"/>
    <property type="molecule type" value="Transcribed_RNA"/>
</dbReference>
<proteinExistence type="predicted"/>
<accession>A0A2P2PMP1</accession>
<dbReference type="AlphaFoldDB" id="A0A2P2PMP1"/>
<sequence>MLETCAYFVVEILVLLKILNYNVGIPQVYQFCKCSYVWDTLVCTNMLQEVQ</sequence>
<protein>
    <submittedName>
        <fullName evidence="1">Uncharacterized protein</fullName>
    </submittedName>
</protein>
<name>A0A2P2PMP1_RHIMU</name>
<reference evidence="1" key="1">
    <citation type="submission" date="2018-02" db="EMBL/GenBank/DDBJ databases">
        <title>Rhizophora mucronata_Transcriptome.</title>
        <authorList>
            <person name="Meera S.P."/>
            <person name="Sreeshan A."/>
            <person name="Augustine A."/>
        </authorList>
    </citation>
    <scope>NUCLEOTIDE SEQUENCE</scope>
    <source>
        <tissue evidence="1">Leaf</tissue>
    </source>
</reference>
<evidence type="ECO:0000313" key="1">
    <source>
        <dbReference type="EMBL" id="MBX56040.1"/>
    </source>
</evidence>
<organism evidence="1">
    <name type="scientific">Rhizophora mucronata</name>
    <name type="common">Asiatic mangrove</name>
    <dbReference type="NCBI Taxonomy" id="61149"/>
    <lineage>
        <taxon>Eukaryota</taxon>
        <taxon>Viridiplantae</taxon>
        <taxon>Streptophyta</taxon>
        <taxon>Embryophyta</taxon>
        <taxon>Tracheophyta</taxon>
        <taxon>Spermatophyta</taxon>
        <taxon>Magnoliopsida</taxon>
        <taxon>eudicotyledons</taxon>
        <taxon>Gunneridae</taxon>
        <taxon>Pentapetalae</taxon>
        <taxon>rosids</taxon>
        <taxon>fabids</taxon>
        <taxon>Malpighiales</taxon>
        <taxon>Rhizophoraceae</taxon>
        <taxon>Rhizophora</taxon>
    </lineage>
</organism>